<dbReference type="SUPFAM" id="SSF51126">
    <property type="entry name" value="Pectin lyase-like"/>
    <property type="match status" value="1"/>
</dbReference>
<dbReference type="InterPro" id="IPR006311">
    <property type="entry name" value="TAT_signal"/>
</dbReference>
<evidence type="ECO:0000256" key="1">
    <source>
        <dbReference type="SAM" id="SignalP"/>
    </source>
</evidence>
<dbReference type="OrthoDB" id="3465763at2"/>
<feature type="signal peptide" evidence="1">
    <location>
        <begin position="1"/>
        <end position="24"/>
    </location>
</feature>
<dbReference type="InterPro" id="IPR011050">
    <property type="entry name" value="Pectin_lyase_fold/virulence"/>
</dbReference>
<evidence type="ECO:0000313" key="3">
    <source>
        <dbReference type="Proteomes" id="UP000198727"/>
    </source>
</evidence>
<proteinExistence type="predicted"/>
<dbReference type="RefSeq" id="WP_092529785.1">
    <property type="nucleotide sequence ID" value="NZ_FOWW01000003.1"/>
</dbReference>
<protein>
    <recommendedName>
        <fullName evidence="4">Right handed beta helix region</fullName>
    </recommendedName>
</protein>
<reference evidence="3" key="1">
    <citation type="submission" date="2016-10" db="EMBL/GenBank/DDBJ databases">
        <authorList>
            <person name="Varghese N."/>
            <person name="Submissions S."/>
        </authorList>
    </citation>
    <scope>NUCLEOTIDE SEQUENCE [LARGE SCALE GENOMIC DNA]</scope>
    <source>
        <strain evidence="3">CGMCC 4.5579</strain>
    </source>
</reference>
<dbReference type="PROSITE" id="PS51318">
    <property type="entry name" value="TAT"/>
    <property type="match status" value="1"/>
</dbReference>
<organism evidence="2 3">
    <name type="scientific">Amycolatopsis arida</name>
    <dbReference type="NCBI Taxonomy" id="587909"/>
    <lineage>
        <taxon>Bacteria</taxon>
        <taxon>Bacillati</taxon>
        <taxon>Actinomycetota</taxon>
        <taxon>Actinomycetes</taxon>
        <taxon>Pseudonocardiales</taxon>
        <taxon>Pseudonocardiaceae</taxon>
        <taxon>Amycolatopsis</taxon>
    </lineage>
</organism>
<accession>A0A1I5SC95</accession>
<sequence>MRRTFLRAAAALAVLAAAPGSALAEAAPTGPAAAFQVYLSPTGSDANSGLSPEQSVRTLARAQQVLVAAKPTTDVEVRIKQGTYVAGQTDWRFYVPGHSISFVPVDYEPGDNASGIAGRPVFTNVKEDGAYKPGWWFRVMLPSDPADPLHGGGTTSVHFRYLKVRNYTNGLSFDGQTGRTYVDEQNWRIKPSAGVNGNSVFGMEFRDIGNKHAPGATGYAAILTTTSSDNRIENNAFNYVENTGNQASLVHGLYITHYSSGNRVTRNKFTYISGDPVKVRNQSNYNSFEHNTFVRTGRQAHYKGEFCDAACVAANPGAQRQCASFHNRFFSNKLGRNYAGSANLPTWKLKPEGLTNAGGGRCSIPAGDKRLATGYNTY</sequence>
<dbReference type="AlphaFoldDB" id="A0A1I5SC95"/>
<feature type="chain" id="PRO_5039254790" description="Right handed beta helix region" evidence="1">
    <location>
        <begin position="25"/>
        <end position="378"/>
    </location>
</feature>
<name>A0A1I5SC95_9PSEU</name>
<dbReference type="STRING" id="587909.SAMN05421810_10392"/>
<evidence type="ECO:0000313" key="2">
    <source>
        <dbReference type="EMBL" id="SFP68384.1"/>
    </source>
</evidence>
<evidence type="ECO:0008006" key="4">
    <source>
        <dbReference type="Google" id="ProtNLM"/>
    </source>
</evidence>
<dbReference type="Gene3D" id="2.160.20.10">
    <property type="entry name" value="Single-stranded right-handed beta-helix, Pectin lyase-like"/>
    <property type="match status" value="1"/>
</dbReference>
<dbReference type="InterPro" id="IPR012334">
    <property type="entry name" value="Pectin_lyas_fold"/>
</dbReference>
<dbReference type="Proteomes" id="UP000198727">
    <property type="component" value="Unassembled WGS sequence"/>
</dbReference>
<keyword evidence="1" id="KW-0732">Signal</keyword>
<keyword evidence="3" id="KW-1185">Reference proteome</keyword>
<gene>
    <name evidence="2" type="ORF">SAMN05421810_10392</name>
</gene>
<dbReference type="EMBL" id="FOWW01000003">
    <property type="protein sequence ID" value="SFP68384.1"/>
    <property type="molecule type" value="Genomic_DNA"/>
</dbReference>